<gene>
    <name evidence="6" type="ORF">IMC76_03645</name>
</gene>
<feature type="transmembrane region" description="Helical" evidence="5">
    <location>
        <begin position="44"/>
        <end position="65"/>
    </location>
</feature>
<dbReference type="InterPro" id="IPR007343">
    <property type="entry name" value="Uncharacterised_pept_Zn_put"/>
</dbReference>
<dbReference type="AlphaFoldDB" id="A0A7M1LIY7"/>
<dbReference type="Proteomes" id="UP000594749">
    <property type="component" value="Chromosome"/>
</dbReference>
<dbReference type="PANTHER" id="PTHR30168">
    <property type="entry name" value="PUTATIVE MEMBRANE PROTEIN YPFJ"/>
    <property type="match status" value="1"/>
</dbReference>
<keyword evidence="3 5" id="KW-1133">Transmembrane helix</keyword>
<evidence type="ECO:0000313" key="6">
    <source>
        <dbReference type="EMBL" id="QOQ87904.1"/>
    </source>
</evidence>
<keyword evidence="7" id="KW-1185">Reference proteome</keyword>
<name>A0A7M1LIY7_9BACT</name>
<dbReference type="GO" id="GO:0016020">
    <property type="term" value="C:membrane"/>
    <property type="evidence" value="ECO:0007669"/>
    <property type="project" value="UniProtKB-SubCell"/>
</dbReference>
<keyword evidence="2 5" id="KW-0812">Transmembrane</keyword>
<sequence length="272" mass="30126">MKWRGRKTSSNVEDKRMQTAQGGMNLQVLLPLIRWLMGSKIGRIILIIGGIAMLMGYNPLGIFGLSSSSSNKAPLTQKDMEMSEFAGVILAETENVWKEILTPYEEPKMVLFRGATNSGCGFASSQVGPFYCPLDKKLYLDLSFFDELAKRHDAPGDFAAAYVIAHEVGHHIQNLLGLLNQKPYSNKNQNSVAIELQADCFAGIWANHSKHLLEDGDIEEALNAASMIGDDVLQEKAQGYAVPDSFTHGSAKQRRDAFYLGYKEGDVKKCRF</sequence>
<evidence type="ECO:0000256" key="2">
    <source>
        <dbReference type="ARBA" id="ARBA00022692"/>
    </source>
</evidence>
<evidence type="ECO:0000256" key="5">
    <source>
        <dbReference type="SAM" id="Phobius"/>
    </source>
</evidence>
<protein>
    <submittedName>
        <fullName evidence="6">Zinc metallopeptidase</fullName>
    </submittedName>
</protein>
<evidence type="ECO:0000256" key="4">
    <source>
        <dbReference type="ARBA" id="ARBA00023136"/>
    </source>
</evidence>
<organism evidence="6 7">
    <name type="scientific">Campylobacter corcagiensis</name>
    <dbReference type="NCBI Taxonomy" id="1448857"/>
    <lineage>
        <taxon>Bacteria</taxon>
        <taxon>Pseudomonadati</taxon>
        <taxon>Campylobacterota</taxon>
        <taxon>Epsilonproteobacteria</taxon>
        <taxon>Campylobacterales</taxon>
        <taxon>Campylobacteraceae</taxon>
        <taxon>Campylobacter</taxon>
    </lineage>
</organism>
<keyword evidence="4 5" id="KW-0472">Membrane</keyword>
<proteinExistence type="predicted"/>
<dbReference type="OrthoDB" id="9774900at2"/>
<dbReference type="Pfam" id="PF04228">
    <property type="entry name" value="Zn_peptidase"/>
    <property type="match status" value="1"/>
</dbReference>
<dbReference type="EMBL" id="CP063078">
    <property type="protein sequence ID" value="QOQ87904.1"/>
    <property type="molecule type" value="Genomic_DNA"/>
</dbReference>
<dbReference type="PANTHER" id="PTHR30168:SF0">
    <property type="entry name" value="INNER MEMBRANE PROTEIN"/>
    <property type="match status" value="1"/>
</dbReference>
<evidence type="ECO:0000256" key="3">
    <source>
        <dbReference type="ARBA" id="ARBA00022989"/>
    </source>
</evidence>
<accession>A0A7M1LIY7</accession>
<evidence type="ECO:0000313" key="7">
    <source>
        <dbReference type="Proteomes" id="UP000594749"/>
    </source>
</evidence>
<dbReference type="RefSeq" id="WP_025802167.1">
    <property type="nucleotide sequence ID" value="NZ_CP053842.1"/>
</dbReference>
<comment type="subcellular location">
    <subcellularLocation>
        <location evidence="1">Membrane</location>
        <topology evidence="1">Single-pass membrane protein</topology>
    </subcellularLocation>
</comment>
<evidence type="ECO:0000256" key="1">
    <source>
        <dbReference type="ARBA" id="ARBA00004167"/>
    </source>
</evidence>
<reference evidence="6 7" key="1">
    <citation type="submission" date="2020-10" db="EMBL/GenBank/DDBJ databases">
        <title>Campylobacter and Helicobacter PacBio genomes.</title>
        <authorList>
            <person name="Lane C."/>
        </authorList>
    </citation>
    <scope>NUCLEOTIDE SEQUENCE [LARGE SCALE GENOMIC DNA]</scope>
    <source>
        <strain evidence="6 7">2016D-0077</strain>
    </source>
</reference>